<feature type="compositionally biased region" description="Acidic residues" evidence="1">
    <location>
        <begin position="858"/>
        <end position="876"/>
    </location>
</feature>
<feature type="compositionally biased region" description="Gly residues" evidence="1">
    <location>
        <begin position="925"/>
        <end position="968"/>
    </location>
</feature>
<dbReference type="EMBL" id="KZ772685">
    <property type="protein sequence ID" value="PTQ45789.1"/>
    <property type="molecule type" value="Genomic_DNA"/>
</dbReference>
<feature type="compositionally biased region" description="Acidic residues" evidence="1">
    <location>
        <begin position="973"/>
        <end position="988"/>
    </location>
</feature>
<feature type="compositionally biased region" description="Gly residues" evidence="1">
    <location>
        <begin position="789"/>
        <end position="819"/>
    </location>
</feature>
<evidence type="ECO:0000313" key="2">
    <source>
        <dbReference type="EMBL" id="PTQ45785.1"/>
    </source>
</evidence>
<dbReference type="EMBL" id="KZ772685">
    <property type="protein sequence ID" value="PTQ45790.1"/>
    <property type="molecule type" value="Genomic_DNA"/>
</dbReference>
<dbReference type="EMBL" id="KZ772685">
    <property type="protein sequence ID" value="PTQ45791.1"/>
    <property type="molecule type" value="Genomic_DNA"/>
</dbReference>
<dbReference type="EMBL" id="KZ772685">
    <property type="protein sequence ID" value="PTQ45792.1"/>
    <property type="molecule type" value="Genomic_DNA"/>
</dbReference>
<reference evidence="2" key="2">
    <citation type="submission" date="2017-12" db="EMBL/GenBank/DDBJ databases">
        <title>WGS assembly of Marchantia polymorpha.</title>
        <authorList>
            <person name="Bowman J.L."/>
            <person name="Kohchi T."/>
            <person name="Yamato K.T."/>
            <person name="Jenkins J."/>
            <person name="Shu S."/>
            <person name="Ishizaki K."/>
            <person name="Yamaoka S."/>
            <person name="Nishihama R."/>
            <person name="Nakamura Y."/>
            <person name="Berger F."/>
            <person name="Adam C."/>
            <person name="Aki S.S."/>
            <person name="Althoff F."/>
            <person name="Araki T."/>
            <person name="Arteaga-Vazquez M.A."/>
            <person name="Balasubrmanian S."/>
            <person name="Bauer D."/>
            <person name="Boehm C.R."/>
            <person name="Briginshaw L."/>
            <person name="Caballero-Perez J."/>
            <person name="Catarino B."/>
            <person name="Chen F."/>
            <person name="Chiyoda S."/>
            <person name="Chovatia M."/>
            <person name="Davies K.M."/>
            <person name="Delmans M."/>
            <person name="Demura T."/>
            <person name="Dierschke T."/>
            <person name="Dolan L."/>
            <person name="Dorantes-Acosta A.E."/>
            <person name="Eklund D.M."/>
            <person name="Florent S.N."/>
            <person name="Flores-Sandoval E."/>
            <person name="Fujiyama A."/>
            <person name="Fukuzawa H."/>
            <person name="Galik B."/>
            <person name="Grimanelli D."/>
            <person name="Grimwood J."/>
            <person name="Grossniklaus U."/>
            <person name="Hamada T."/>
            <person name="Haseloff J."/>
            <person name="Hetherington A.J."/>
            <person name="Higo A."/>
            <person name="Hirakawa Y."/>
            <person name="Hundley H.N."/>
            <person name="Ikeda Y."/>
            <person name="Inoue K."/>
            <person name="Inoue S."/>
            <person name="Ishida S."/>
            <person name="Jia Q."/>
            <person name="Kakita M."/>
            <person name="Kanazawa T."/>
            <person name="Kawai Y."/>
            <person name="Kawashima T."/>
            <person name="Kennedy M."/>
            <person name="Kinose K."/>
            <person name="Kinoshita T."/>
            <person name="Kohara Y."/>
            <person name="Koide E."/>
            <person name="Komatsu K."/>
            <person name="Kopischke S."/>
            <person name="Kubo M."/>
            <person name="Kyozuka J."/>
            <person name="Lagercrantz U."/>
            <person name="Lin S.S."/>
            <person name="Lindquist E."/>
            <person name="Lipzen A.M."/>
            <person name="Lu C."/>
            <person name="Luna E.D."/>
            <person name="Martienssen R.A."/>
            <person name="Minamino N."/>
            <person name="Mizutani M."/>
            <person name="Mizutani M."/>
            <person name="Mochizuki N."/>
            <person name="Monte I."/>
            <person name="Mosher R."/>
            <person name="Nagasaki H."/>
            <person name="Nakagami H."/>
            <person name="Naramoto S."/>
            <person name="Nishitani K."/>
            <person name="Ohtani M."/>
            <person name="Okamoto T."/>
            <person name="Okumura M."/>
            <person name="Phillips J."/>
            <person name="Pollak B."/>
            <person name="Reinders A."/>
            <person name="Roevekamp M."/>
            <person name="Sano R."/>
            <person name="Sawa S."/>
            <person name="Schmid M.W."/>
            <person name="Shirakawa M."/>
            <person name="Solano R."/>
            <person name="Spunde A."/>
            <person name="Suetsugu N."/>
            <person name="Sugano S."/>
            <person name="Sugiyama A."/>
            <person name="Sun R."/>
            <person name="Suzuki Y."/>
            <person name="Takenaka M."/>
            <person name="Takezawa D."/>
            <person name="Tomogane H."/>
            <person name="Tsuzuki M."/>
            <person name="Ueda T."/>
            <person name="Umeda M."/>
            <person name="Ward J.M."/>
            <person name="Watanabe Y."/>
            <person name="Yazaki K."/>
            <person name="Yokoyama R."/>
            <person name="Yoshitake Y."/>
            <person name="Yotsui I."/>
            <person name="Zachgo S."/>
            <person name="Schmutz J."/>
        </authorList>
    </citation>
    <scope>NUCLEOTIDE SEQUENCE [LARGE SCALE GENOMIC DNA]</scope>
    <source>
        <strain evidence="2">Tak-1</strain>
    </source>
</reference>
<proteinExistence type="predicted"/>
<reference evidence="3" key="1">
    <citation type="journal article" date="2017" name="Cell">
        <title>Insights into land plant evolution garnered from the Marchantia polymorpha genome.</title>
        <authorList>
            <person name="Bowman J.L."/>
            <person name="Kohchi T."/>
            <person name="Yamato K.T."/>
            <person name="Jenkins J."/>
            <person name="Shu S."/>
            <person name="Ishizaki K."/>
            <person name="Yamaoka S."/>
            <person name="Nishihama R."/>
            <person name="Nakamura Y."/>
            <person name="Berger F."/>
            <person name="Adam C."/>
            <person name="Aki S.S."/>
            <person name="Althoff F."/>
            <person name="Araki T."/>
            <person name="Arteaga-Vazquez M.A."/>
            <person name="Balasubrmanian S."/>
            <person name="Barry K."/>
            <person name="Bauer D."/>
            <person name="Boehm C.R."/>
            <person name="Briginshaw L."/>
            <person name="Caballero-Perez J."/>
            <person name="Catarino B."/>
            <person name="Chen F."/>
            <person name="Chiyoda S."/>
            <person name="Chovatia M."/>
            <person name="Davies K.M."/>
            <person name="Delmans M."/>
            <person name="Demura T."/>
            <person name="Dierschke T."/>
            <person name="Dolan L."/>
            <person name="Dorantes-Acosta A.E."/>
            <person name="Eklund D.M."/>
            <person name="Florent S.N."/>
            <person name="Flores-Sandoval E."/>
            <person name="Fujiyama A."/>
            <person name="Fukuzawa H."/>
            <person name="Galik B."/>
            <person name="Grimanelli D."/>
            <person name="Grimwood J."/>
            <person name="Grossniklaus U."/>
            <person name="Hamada T."/>
            <person name="Haseloff J."/>
            <person name="Hetherington A.J."/>
            <person name="Higo A."/>
            <person name="Hirakawa Y."/>
            <person name="Hundley H.N."/>
            <person name="Ikeda Y."/>
            <person name="Inoue K."/>
            <person name="Inoue S.I."/>
            <person name="Ishida S."/>
            <person name="Jia Q."/>
            <person name="Kakita M."/>
            <person name="Kanazawa T."/>
            <person name="Kawai Y."/>
            <person name="Kawashima T."/>
            <person name="Kennedy M."/>
            <person name="Kinose K."/>
            <person name="Kinoshita T."/>
            <person name="Kohara Y."/>
            <person name="Koide E."/>
            <person name="Komatsu K."/>
            <person name="Kopischke S."/>
            <person name="Kubo M."/>
            <person name="Kyozuka J."/>
            <person name="Lagercrantz U."/>
            <person name="Lin S.S."/>
            <person name="Lindquist E."/>
            <person name="Lipzen A.M."/>
            <person name="Lu C.W."/>
            <person name="De Luna E."/>
            <person name="Martienssen R.A."/>
            <person name="Minamino N."/>
            <person name="Mizutani M."/>
            <person name="Mizutani M."/>
            <person name="Mochizuki N."/>
            <person name="Monte I."/>
            <person name="Mosher R."/>
            <person name="Nagasaki H."/>
            <person name="Nakagami H."/>
            <person name="Naramoto S."/>
            <person name="Nishitani K."/>
            <person name="Ohtani M."/>
            <person name="Okamoto T."/>
            <person name="Okumura M."/>
            <person name="Phillips J."/>
            <person name="Pollak B."/>
            <person name="Reinders A."/>
            <person name="Rovekamp M."/>
            <person name="Sano R."/>
            <person name="Sawa S."/>
            <person name="Schmid M.W."/>
            <person name="Shirakawa M."/>
            <person name="Solano R."/>
            <person name="Spunde A."/>
            <person name="Suetsugu N."/>
            <person name="Sugano S."/>
            <person name="Sugiyama A."/>
            <person name="Sun R."/>
            <person name="Suzuki Y."/>
            <person name="Takenaka M."/>
            <person name="Takezawa D."/>
            <person name="Tomogane H."/>
            <person name="Tsuzuki M."/>
            <person name="Ueda T."/>
            <person name="Umeda M."/>
            <person name="Ward J.M."/>
            <person name="Watanabe Y."/>
            <person name="Yazaki K."/>
            <person name="Yokoyama R."/>
            <person name="Yoshitake Y."/>
            <person name="Yotsui I."/>
            <person name="Zachgo S."/>
            <person name="Schmutz J."/>
        </authorList>
    </citation>
    <scope>NUCLEOTIDE SEQUENCE [LARGE SCALE GENOMIC DNA]</scope>
    <source>
        <strain evidence="3">Tak-1</strain>
    </source>
</reference>
<name>A0A2R6XI50_MARPO</name>
<organism evidence="2 3">
    <name type="scientific">Marchantia polymorpha</name>
    <name type="common">Common liverwort</name>
    <name type="synonym">Marchantia aquatica</name>
    <dbReference type="NCBI Taxonomy" id="3197"/>
    <lineage>
        <taxon>Eukaryota</taxon>
        <taxon>Viridiplantae</taxon>
        <taxon>Streptophyta</taxon>
        <taxon>Embryophyta</taxon>
        <taxon>Marchantiophyta</taxon>
        <taxon>Marchantiopsida</taxon>
        <taxon>Marchantiidae</taxon>
        <taxon>Marchantiales</taxon>
        <taxon>Marchantiaceae</taxon>
        <taxon>Marchantia</taxon>
    </lineage>
</organism>
<dbReference type="EMBL" id="KZ772685">
    <property type="protein sequence ID" value="PTQ45794.1"/>
    <property type="molecule type" value="Genomic_DNA"/>
</dbReference>
<accession>A0A2R6XI50</accession>
<dbReference type="EMBL" id="KZ772685">
    <property type="protein sequence ID" value="PTQ45787.1"/>
    <property type="molecule type" value="Genomic_DNA"/>
</dbReference>
<dbReference type="Gramene" id="Mp8g07590.1">
    <property type="protein sequence ID" value="Mp8g07590.1.cds"/>
    <property type="gene ID" value="Mp8g07590"/>
</dbReference>
<evidence type="ECO:0000256" key="1">
    <source>
        <dbReference type="SAM" id="MobiDB-lite"/>
    </source>
</evidence>
<dbReference type="EMBL" id="KZ772685">
    <property type="protein sequence ID" value="PTQ45786.1"/>
    <property type="molecule type" value="Genomic_DNA"/>
</dbReference>
<dbReference type="Gramene" id="Mp8g07590.2">
    <property type="protein sequence ID" value="Mp8g07590.2.cds"/>
    <property type="gene ID" value="Mp8g07590"/>
</dbReference>
<feature type="compositionally biased region" description="Basic and acidic residues" evidence="1">
    <location>
        <begin position="1"/>
        <end position="26"/>
    </location>
</feature>
<feature type="region of interest" description="Disordered" evidence="1">
    <location>
        <begin position="1"/>
        <end position="48"/>
    </location>
</feature>
<feature type="compositionally biased region" description="Polar residues" evidence="1">
    <location>
        <begin position="27"/>
        <end position="42"/>
    </location>
</feature>
<feature type="compositionally biased region" description="Gly residues" evidence="1">
    <location>
        <begin position="830"/>
        <end position="853"/>
    </location>
</feature>
<gene>
    <name evidence="2" type="ORF">MARPO_0013s0034</name>
</gene>
<sequence length="1392" mass="151206">MADENSNRDPRKGKERAMSGDGDTRPRSNSALRRASESSNSGIMGDVQPASLEMNSLMVTLRNRGSQANKALVGANPWTQQSAEQLRLENMQQAMQASRVDQAIRQHPNIQAANVLARPVGDVGASTSARRDTPAPWLIHLTAAAFSRAEPKAPDISSRSPARELQALHLPRACENDTLVTPEIAAFIKELREALTDDEGNILPRGLAALYRERIVNDEDEVEPSVVHWFEKAGVPLRWDRFGYRAFIGYEPQPHPDRSPRSEEEVDERLLDVCNDAESPPMNRYVKNLRATMFDRDGNWKLENFENLRKDGLFDDDHVIPPDRVQDLLDAGIPLGSDAEGRRYLAYYCGLTCARTAGLGQGFNFWRKKRDSSRSGAVHPSTYRGARLLLELPPPPDNLDLAHLDHRTRYYICLLKRGLIDEKGQIIAGGITELRRCCIVSEDGRITPSFIPWLRAAEVPLVTDTVTGAVRVNDDAARMADLSMQEQGEDRPDPPSALNLLSEVCSQAARISISGPRQRAIVANVAPNPADQAGTGAAQRLMNPIAAEALDRVTVRARGRQWRDPGQPAADPMDVEQADTSASGNERQRNPVAAQPRQQTTAARPHTTPGPGDSERVGPARERFLFGPDVPGGPSGAEAAGGPDGGEEPERDTVQAQRAEADRVQLLLQQMDILDAQVRRATGRGAPVVRSPGPPATQNAGRGRAPDRLVVAQVAPGTAVQAGGQSENRRIRKRSEDFPQPPAQFRRLDEAGQGVGVDRGPAARGDQGPVRGDPAGRGGGPVVFRRGPPGRGGQAGGRGRGRGGGGARGGWRAGGGLGRGRGRGGRGGDDGAGPGRGGGYQGEGQGRGRGGEGGGHEDDGETDADVEGYGGDDEPLDTQSQGLHDARGTASGPGGPVDDDSDEDNVPLAIRMQRLARERAARGPAGRGRGGGGGGGGGGGASPGAGGGRGGGGRGGGGGGSPGGGGGGRDVDGETDGDVDIDGDEEDEEQRKVRQEQDMAALGVNEEEFEQMDADDDVIHLGSADPPVPRIVGWGKFIVRNPDYVQVDHLPPAIRNQIPNRPDPQIACNPNFPAWSDRLQPRWVSDVGVLTIRMVSEMFPINTIISLKLLRILVIARKSISNRKQLYRCRLNIHLKNSGICVSIRNTRDEACPCWGVQIGQNRYDKQGPILYKRAVTAIVCDFIRGTPQHPPPKLSVEHKSLYFSLMYHQGTRPPNLPDMGQQYHCQISPEMLQDFARGTGLDLDLVLRYNELWAHIIYQLITLSQAVLLLETQMNYNTLQANFSEIQDYMDSIGEINSYHEFPLESRLEWSLIAEELGMMPIFTQIMDWYVQRHAIERGRLEYRRQFDAEREHTVLLSAERIYYELCYDDRYPRTLLPPPPAPGEQPTTGI</sequence>
<feature type="compositionally biased region" description="Low complexity" evidence="1">
    <location>
        <begin position="593"/>
        <end position="605"/>
    </location>
</feature>
<feature type="region of interest" description="Disordered" evidence="1">
    <location>
        <begin position="683"/>
        <end position="999"/>
    </location>
</feature>
<dbReference type="Proteomes" id="UP000244005">
    <property type="component" value="Unassembled WGS sequence"/>
</dbReference>
<dbReference type="EMBL" id="KZ772685">
    <property type="protein sequence ID" value="PTQ45793.1"/>
    <property type="molecule type" value="Genomic_DNA"/>
</dbReference>
<feature type="region of interest" description="Disordered" evidence="1">
    <location>
        <begin position="557"/>
        <end position="657"/>
    </location>
</feature>
<dbReference type="EMBL" id="KZ772685">
    <property type="protein sequence ID" value="PTQ45784.1"/>
    <property type="molecule type" value="Genomic_DNA"/>
</dbReference>
<dbReference type="EMBL" id="KZ772685">
    <property type="protein sequence ID" value="PTQ45785.1"/>
    <property type="molecule type" value="Genomic_DNA"/>
</dbReference>
<evidence type="ECO:0000313" key="3">
    <source>
        <dbReference type="Proteomes" id="UP000244005"/>
    </source>
</evidence>
<feature type="compositionally biased region" description="Basic and acidic residues" evidence="1">
    <location>
        <begin position="613"/>
        <end position="624"/>
    </location>
</feature>
<dbReference type="EMBL" id="KZ772685">
    <property type="protein sequence ID" value="PTQ45788.1"/>
    <property type="molecule type" value="Genomic_DNA"/>
</dbReference>
<protein>
    <submittedName>
        <fullName evidence="2">Uncharacterized protein</fullName>
    </submittedName>
</protein>
<keyword evidence="3" id="KW-1185">Reference proteome</keyword>